<dbReference type="EC" id="2.6.1.1" evidence="2"/>
<organism evidence="2 3">
    <name type="scientific">Filifactor villosus</name>
    <dbReference type="NCBI Taxonomy" id="29374"/>
    <lineage>
        <taxon>Bacteria</taxon>
        <taxon>Bacillati</taxon>
        <taxon>Bacillota</taxon>
        <taxon>Clostridia</taxon>
        <taxon>Peptostreptococcales</taxon>
        <taxon>Filifactoraceae</taxon>
        <taxon>Filifactor</taxon>
    </lineage>
</organism>
<evidence type="ECO:0000313" key="3">
    <source>
        <dbReference type="Proteomes" id="UP001595916"/>
    </source>
</evidence>
<dbReference type="GO" id="GO:0004069">
    <property type="term" value="F:L-aspartate:2-oxoglutarate aminotransferase activity"/>
    <property type="evidence" value="ECO:0007669"/>
    <property type="project" value="UniProtKB-EC"/>
</dbReference>
<dbReference type="Proteomes" id="UP001595916">
    <property type="component" value="Unassembled WGS sequence"/>
</dbReference>
<proteinExistence type="predicted"/>
<dbReference type="EMBL" id="JBHSHL010000014">
    <property type="protein sequence ID" value="MFC4804253.1"/>
    <property type="molecule type" value="Genomic_DNA"/>
</dbReference>
<dbReference type="NCBIfam" id="NF006755">
    <property type="entry name" value="PRK09275.1"/>
    <property type="match status" value="1"/>
</dbReference>
<dbReference type="InterPro" id="IPR004839">
    <property type="entry name" value="Aminotransferase_I/II_large"/>
</dbReference>
<keyword evidence="2" id="KW-0808">Transferase</keyword>
<keyword evidence="2" id="KW-0032">Aminotransferase</keyword>
<dbReference type="InterPro" id="IPR015422">
    <property type="entry name" value="PyrdxlP-dep_Trfase_small"/>
</dbReference>
<evidence type="ECO:0000313" key="2">
    <source>
        <dbReference type="EMBL" id="MFC4804253.1"/>
    </source>
</evidence>
<keyword evidence="3" id="KW-1185">Reference proteome</keyword>
<comment type="caution">
    <text evidence="2">The sequence shown here is derived from an EMBL/GenBank/DDBJ whole genome shotgun (WGS) entry which is preliminary data.</text>
</comment>
<dbReference type="Pfam" id="PF00155">
    <property type="entry name" value="Aminotran_1_2"/>
    <property type="match status" value="1"/>
</dbReference>
<sequence>MDRIYTGYAEIKGTQMMKQTADTFKFKVRTRKNTDEDINIQRHFPNWTENDAREAFFSLGKFAIRESERNSVSDFLGGKIEKNGIHSRFKFYMDEYPLDKGLRFIFDTLEYAAVTDEIAPEELLYELVEAVLAMTHPKSGKFSPCMEKMLNLYLGTVLNLGDIHGEADLFPTEGSNISVHYLIHSLLMNGVLERGDKVAFFVPKYSQEKIKTLFYKLEIDCIFVNYDVFEEGEPERIEQELQVLEDTKIKVLFMVGRSSRFVLEQNQVLNDKIDELLRETNPNLILVPDEMYAPFLKNYKSLYLSYPKNTIVLYSFSKYFGAPGWKLGMIMMSKDNVIDRIIEGSPPEKKAILNKRYQTKQDSSQELSFMERLIIESRLLSDIHLSGISTPQQAQMFLFAMKTLLDENQKYQRELNHLCIRRKKLFLKGLGVKETKREPSSYSAKIDVSEWIEYMYGSDIKNLICENYELSDIIYFLSDKKQEVFFGGELPEVKHWSIRLSMINLSDEEYSSFGRSLRKTMDSLVRDLRCSHYF</sequence>
<gene>
    <name evidence="2" type="ORF">ACFO4R_04080</name>
</gene>
<dbReference type="RefSeq" id="WP_379787754.1">
    <property type="nucleotide sequence ID" value="NZ_JBHSHL010000014.1"/>
</dbReference>
<dbReference type="Gene3D" id="3.40.640.10">
    <property type="entry name" value="Type I PLP-dependent aspartate aminotransferase-like (Major domain)"/>
    <property type="match status" value="1"/>
</dbReference>
<accession>A0ABV9QJ92</accession>
<keyword evidence="2" id="KW-0456">Lyase</keyword>
<dbReference type="GO" id="GO:0047688">
    <property type="term" value="F:aspartate 4-decarboxylase activity"/>
    <property type="evidence" value="ECO:0007669"/>
    <property type="project" value="UniProtKB-EC"/>
</dbReference>
<dbReference type="InterPro" id="IPR015421">
    <property type="entry name" value="PyrdxlP-dep_Trfase_major"/>
</dbReference>
<dbReference type="SUPFAM" id="SSF53383">
    <property type="entry name" value="PLP-dependent transferases"/>
    <property type="match status" value="1"/>
</dbReference>
<name>A0ABV9QJ92_9FIRM</name>
<dbReference type="Gene3D" id="3.90.1150.10">
    <property type="entry name" value="Aspartate Aminotransferase, domain 1"/>
    <property type="match status" value="1"/>
</dbReference>
<dbReference type="InterPro" id="IPR015424">
    <property type="entry name" value="PyrdxlP-dep_Trfase"/>
</dbReference>
<reference evidence="3" key="1">
    <citation type="journal article" date="2019" name="Int. J. Syst. Evol. Microbiol.">
        <title>The Global Catalogue of Microorganisms (GCM) 10K type strain sequencing project: providing services to taxonomists for standard genome sequencing and annotation.</title>
        <authorList>
            <consortium name="The Broad Institute Genomics Platform"/>
            <consortium name="The Broad Institute Genome Sequencing Center for Infectious Disease"/>
            <person name="Wu L."/>
            <person name="Ma J."/>
        </authorList>
    </citation>
    <scope>NUCLEOTIDE SEQUENCE [LARGE SCALE GENOMIC DNA]</scope>
    <source>
        <strain evidence="3">CCUG 46385</strain>
    </source>
</reference>
<dbReference type="EC" id="4.1.1.12" evidence="2"/>
<feature type="domain" description="Aminotransferase class I/classII large" evidence="1">
    <location>
        <begin position="272"/>
        <end position="347"/>
    </location>
</feature>
<protein>
    <submittedName>
        <fullName evidence="2">Bifunctional aspartate transaminase/aspartate 4-decarboxylase</fullName>
        <ecNumber evidence="2">2.6.1.1</ecNumber>
        <ecNumber evidence="2">4.1.1.12</ecNumber>
    </submittedName>
</protein>
<evidence type="ECO:0000259" key="1">
    <source>
        <dbReference type="Pfam" id="PF00155"/>
    </source>
</evidence>
<dbReference type="Gene3D" id="1.10.20.110">
    <property type="match status" value="1"/>
</dbReference>